<sequence length="217" mass="24565">MNADVFTRIFEIESEKKELTLYQQNVGDVSCVVWDAALVLAKYLDVLSSDERLGGNWLVGKKILELGAGVGCVGMTAACLGAQVVMTDLESTLPMLKKNIINNEKQWKNSGSIEAQTLDWGNKIELDFQPDIVLLADCIYYSESIQPLINTLEYFCKNKKTYAILSQEERDTPGQVPVWKEFLSELKKKFQLKYIPTSQQHPTYSSDDIHLVELTYL</sequence>
<gene>
    <name evidence="1" type="ORF">HCN44_000218</name>
</gene>
<name>A0A834XPV9_APHGI</name>
<dbReference type="PANTHER" id="PTHR14614:SF44">
    <property type="entry name" value="PROTEIN N-LYSINE METHYLTRANSFERASE METTL21D"/>
    <property type="match status" value="1"/>
</dbReference>
<dbReference type="PANTHER" id="PTHR14614">
    <property type="entry name" value="HEPATOCELLULAR CARCINOMA-ASSOCIATED ANTIGEN"/>
    <property type="match status" value="1"/>
</dbReference>
<proteinExistence type="predicted"/>
<evidence type="ECO:0000313" key="1">
    <source>
        <dbReference type="EMBL" id="KAF7990413.1"/>
    </source>
</evidence>
<dbReference type="OrthoDB" id="413520at2759"/>
<dbReference type="Proteomes" id="UP000639338">
    <property type="component" value="Unassembled WGS sequence"/>
</dbReference>
<accession>A0A834XPV9</accession>
<dbReference type="EMBL" id="JACMRX010000004">
    <property type="protein sequence ID" value="KAF7990413.1"/>
    <property type="molecule type" value="Genomic_DNA"/>
</dbReference>
<protein>
    <submittedName>
        <fullName evidence="1">Uncharacterized protein</fullName>
    </submittedName>
</protein>
<keyword evidence="2" id="KW-1185">Reference proteome</keyword>
<comment type="caution">
    <text evidence="1">The sequence shown here is derived from an EMBL/GenBank/DDBJ whole genome shotgun (WGS) entry which is preliminary data.</text>
</comment>
<evidence type="ECO:0000313" key="2">
    <source>
        <dbReference type="Proteomes" id="UP000639338"/>
    </source>
</evidence>
<dbReference type="InterPro" id="IPR019410">
    <property type="entry name" value="Methyltransf_16"/>
</dbReference>
<organism evidence="1 2">
    <name type="scientific">Aphidius gifuensis</name>
    <name type="common">Parasitoid wasp</name>
    <dbReference type="NCBI Taxonomy" id="684658"/>
    <lineage>
        <taxon>Eukaryota</taxon>
        <taxon>Metazoa</taxon>
        <taxon>Ecdysozoa</taxon>
        <taxon>Arthropoda</taxon>
        <taxon>Hexapoda</taxon>
        <taxon>Insecta</taxon>
        <taxon>Pterygota</taxon>
        <taxon>Neoptera</taxon>
        <taxon>Endopterygota</taxon>
        <taxon>Hymenoptera</taxon>
        <taxon>Apocrita</taxon>
        <taxon>Ichneumonoidea</taxon>
        <taxon>Braconidae</taxon>
        <taxon>Aphidiinae</taxon>
        <taxon>Aphidius</taxon>
    </lineage>
</organism>
<dbReference type="Pfam" id="PF10294">
    <property type="entry name" value="Methyltransf_16"/>
    <property type="match status" value="1"/>
</dbReference>
<dbReference type="InterPro" id="IPR029063">
    <property type="entry name" value="SAM-dependent_MTases_sf"/>
</dbReference>
<dbReference type="GO" id="GO:0005829">
    <property type="term" value="C:cytosol"/>
    <property type="evidence" value="ECO:0007669"/>
    <property type="project" value="TreeGrafter"/>
</dbReference>
<dbReference type="AlphaFoldDB" id="A0A834XPV9"/>
<reference evidence="1 2" key="1">
    <citation type="submission" date="2020-08" db="EMBL/GenBank/DDBJ databases">
        <title>Aphidius gifuensis genome sequencing and assembly.</title>
        <authorList>
            <person name="Du Z."/>
        </authorList>
    </citation>
    <scope>NUCLEOTIDE SEQUENCE [LARGE SCALE GENOMIC DNA]</scope>
    <source>
        <strain evidence="1">YNYX2018</strain>
        <tissue evidence="1">Adults</tissue>
    </source>
</reference>
<dbReference type="SUPFAM" id="SSF53335">
    <property type="entry name" value="S-adenosyl-L-methionine-dependent methyltransferases"/>
    <property type="match status" value="1"/>
</dbReference>
<dbReference type="Gene3D" id="3.40.50.150">
    <property type="entry name" value="Vaccinia Virus protein VP39"/>
    <property type="match status" value="1"/>
</dbReference>
<dbReference type="GO" id="GO:0032991">
    <property type="term" value="C:protein-containing complex"/>
    <property type="evidence" value="ECO:0007669"/>
    <property type="project" value="TreeGrafter"/>
</dbReference>